<gene>
    <name evidence="2" type="ORF">SAPINGB_P002545</name>
</gene>
<dbReference type="RefSeq" id="XP_031853154.1">
    <property type="nucleotide sequence ID" value="XM_031997263.1"/>
</dbReference>
<keyword evidence="1" id="KW-1133">Transmembrane helix</keyword>
<dbReference type="PROSITE" id="PS51257">
    <property type="entry name" value="PROKAR_LIPOPROTEIN"/>
    <property type="match status" value="1"/>
</dbReference>
<dbReference type="AlphaFoldDB" id="A0A5E8BEQ6"/>
<reference evidence="2 3" key="1">
    <citation type="submission" date="2019-09" db="EMBL/GenBank/DDBJ databases">
        <authorList>
            <person name="Brejova B."/>
        </authorList>
    </citation>
    <scope>NUCLEOTIDE SEQUENCE [LARGE SCALE GENOMIC DNA]</scope>
</reference>
<dbReference type="Proteomes" id="UP000398389">
    <property type="component" value="Unassembled WGS sequence"/>
</dbReference>
<keyword evidence="1" id="KW-0812">Transmembrane</keyword>
<dbReference type="SUPFAM" id="SSF52266">
    <property type="entry name" value="SGNH hydrolase"/>
    <property type="match status" value="1"/>
</dbReference>
<protein>
    <submittedName>
        <fullName evidence="2">Uncharacterized protein</fullName>
    </submittedName>
</protein>
<keyword evidence="3" id="KW-1185">Reference proteome</keyword>
<dbReference type="Gene3D" id="3.40.50.1110">
    <property type="entry name" value="SGNH hydrolase"/>
    <property type="match status" value="1"/>
</dbReference>
<keyword evidence="1" id="KW-0472">Membrane</keyword>
<proteinExistence type="predicted"/>
<feature type="transmembrane region" description="Helical" evidence="1">
    <location>
        <begin position="12"/>
        <end position="30"/>
    </location>
</feature>
<dbReference type="OrthoDB" id="2588793at2759"/>
<dbReference type="InterPro" id="IPR036514">
    <property type="entry name" value="SGNH_hydro_sf"/>
</dbReference>
<evidence type="ECO:0000313" key="2">
    <source>
        <dbReference type="EMBL" id="VVT49989.1"/>
    </source>
</evidence>
<dbReference type="EMBL" id="CABVLU010000002">
    <property type="protein sequence ID" value="VVT49989.1"/>
    <property type="molecule type" value="Genomic_DNA"/>
</dbReference>
<evidence type="ECO:0000313" key="3">
    <source>
        <dbReference type="Proteomes" id="UP000398389"/>
    </source>
</evidence>
<dbReference type="GeneID" id="43581363"/>
<name>A0A5E8BEQ6_9ASCO</name>
<evidence type="ECO:0000256" key="1">
    <source>
        <dbReference type="SAM" id="Phobius"/>
    </source>
</evidence>
<sequence>MSVSSLRSKWMLILLANVIIIGGMSCYWYGGLSAASEYLPQFSDKSQDDNQSSHTVTVTVEANPTPTSTDSTLTKHCDPYKELGYFDITDKIYSNMTYVSLNPSCQPIASNIVNRIKEKESIPELVNKTMIFIGDSVDRYNIDRLCITTNSNHSYTYQDDHNHLWTNTSNIPTCFPRVCRNEFYNFTVVNYFTYGFDTQETWKIKNRPLREPLMWRDRISVSLDAYETLNRGAPHVVFIGISLWELARLDILSQQAKDIEVIGFNQTQLAGYHDNLVELITTLRQRMPKTRFIYRQSHFPRTGKNFFDGDTTPRLYRFDAQRVSQFNLAAFGAMETVGADYWPIGELTQNLPKDMILEDAVHPNGRALDTIWVPGVFEYLMRTTLDYQLL</sequence>
<organism evidence="2 3">
    <name type="scientific">Magnusiomyces paraingens</name>
    <dbReference type="NCBI Taxonomy" id="2606893"/>
    <lineage>
        <taxon>Eukaryota</taxon>
        <taxon>Fungi</taxon>
        <taxon>Dikarya</taxon>
        <taxon>Ascomycota</taxon>
        <taxon>Saccharomycotina</taxon>
        <taxon>Dipodascomycetes</taxon>
        <taxon>Dipodascales</taxon>
        <taxon>Dipodascaceae</taxon>
        <taxon>Magnusiomyces</taxon>
    </lineage>
</organism>
<accession>A0A5E8BEQ6</accession>